<sequence length="165" mass="18572">MHVETTHEHRWLHRLVGNWTAEGEAQMGPDGPTEKWKIPEQVSKIGDTWVQTRSEGEFPGCGPAVTVMTLGYDPARKHFVGTFVGSMMTHMWVYEGDLEADGKTLTLRADGPAFGPDGTVVPGKMAKYRDVVAFQGDDNRTLTSFMQADNGEWIQIMQARYRRDR</sequence>
<evidence type="ECO:0008006" key="3">
    <source>
        <dbReference type="Google" id="ProtNLM"/>
    </source>
</evidence>
<dbReference type="OrthoDB" id="512336at2"/>
<gene>
    <name evidence="1" type="ORF">CYJ10_31345</name>
</gene>
<dbReference type="InterPro" id="IPR011473">
    <property type="entry name" value="DUF1579"/>
</dbReference>
<dbReference type="EMBL" id="PJRP01000025">
    <property type="protein sequence ID" value="PLP96570.1"/>
    <property type="molecule type" value="Genomic_DNA"/>
</dbReference>
<name>A0A2N5C313_9BURK</name>
<dbReference type="Pfam" id="PF07617">
    <property type="entry name" value="DUF1579"/>
    <property type="match status" value="1"/>
</dbReference>
<dbReference type="RefSeq" id="WP_101685340.1">
    <property type="nucleotide sequence ID" value="NZ_PJRP01000025.1"/>
</dbReference>
<reference evidence="1 2" key="1">
    <citation type="submission" date="2017-12" db="EMBL/GenBank/DDBJ databases">
        <title>Genome sequence of the active heterotrophic nitrifier-denitrifier, Cupriavidus pauculus UM1.</title>
        <authorList>
            <person name="Putonti C."/>
            <person name="Castignetti D."/>
        </authorList>
    </citation>
    <scope>NUCLEOTIDE SEQUENCE [LARGE SCALE GENOMIC DNA]</scope>
    <source>
        <strain evidence="1 2">UM1</strain>
    </source>
</reference>
<evidence type="ECO:0000313" key="2">
    <source>
        <dbReference type="Proteomes" id="UP000234341"/>
    </source>
</evidence>
<proteinExistence type="predicted"/>
<dbReference type="STRING" id="82633.GCA_000974605_03365"/>
<dbReference type="AlphaFoldDB" id="A0A2N5C313"/>
<dbReference type="Proteomes" id="UP000234341">
    <property type="component" value="Unassembled WGS sequence"/>
</dbReference>
<organism evidence="1 2">
    <name type="scientific">Cupriavidus pauculus</name>
    <dbReference type="NCBI Taxonomy" id="82633"/>
    <lineage>
        <taxon>Bacteria</taxon>
        <taxon>Pseudomonadati</taxon>
        <taxon>Pseudomonadota</taxon>
        <taxon>Betaproteobacteria</taxon>
        <taxon>Burkholderiales</taxon>
        <taxon>Burkholderiaceae</taxon>
        <taxon>Cupriavidus</taxon>
    </lineage>
</organism>
<comment type="caution">
    <text evidence="1">The sequence shown here is derived from an EMBL/GenBank/DDBJ whole genome shotgun (WGS) entry which is preliminary data.</text>
</comment>
<protein>
    <recommendedName>
        <fullName evidence="3">DUF1579 domain-containing protein</fullName>
    </recommendedName>
</protein>
<accession>A0A2N5C313</accession>
<evidence type="ECO:0000313" key="1">
    <source>
        <dbReference type="EMBL" id="PLP96570.1"/>
    </source>
</evidence>